<comment type="caution">
    <text evidence="1">The sequence shown here is derived from an EMBL/GenBank/DDBJ whole genome shotgun (WGS) entry which is preliminary data.</text>
</comment>
<dbReference type="Proteomes" id="UP001217089">
    <property type="component" value="Unassembled WGS sequence"/>
</dbReference>
<dbReference type="EMBL" id="JARBDR010000312">
    <property type="protein sequence ID" value="KAJ8316591.1"/>
    <property type="molecule type" value="Genomic_DNA"/>
</dbReference>
<protein>
    <submittedName>
        <fullName evidence="1">Uncharacterized protein</fullName>
    </submittedName>
</protein>
<accession>A0ABQ9FIV6</accession>
<evidence type="ECO:0000313" key="1">
    <source>
        <dbReference type="EMBL" id="KAJ8316591.1"/>
    </source>
</evidence>
<name>A0ABQ9FIV6_TEGGR</name>
<evidence type="ECO:0000313" key="2">
    <source>
        <dbReference type="Proteomes" id="UP001217089"/>
    </source>
</evidence>
<keyword evidence="2" id="KW-1185">Reference proteome</keyword>
<proteinExistence type="predicted"/>
<dbReference type="InterPro" id="IPR011042">
    <property type="entry name" value="6-blade_b-propeller_TolB-like"/>
</dbReference>
<gene>
    <name evidence="1" type="ORF">KUTeg_005857</name>
</gene>
<dbReference type="Gene3D" id="2.120.10.30">
    <property type="entry name" value="TolB, C-terminal domain"/>
    <property type="match status" value="1"/>
</dbReference>
<organism evidence="1 2">
    <name type="scientific">Tegillarca granosa</name>
    <name type="common">Malaysian cockle</name>
    <name type="synonym">Anadara granosa</name>
    <dbReference type="NCBI Taxonomy" id="220873"/>
    <lineage>
        <taxon>Eukaryota</taxon>
        <taxon>Metazoa</taxon>
        <taxon>Spiralia</taxon>
        <taxon>Lophotrochozoa</taxon>
        <taxon>Mollusca</taxon>
        <taxon>Bivalvia</taxon>
        <taxon>Autobranchia</taxon>
        <taxon>Pteriomorphia</taxon>
        <taxon>Arcoida</taxon>
        <taxon>Arcoidea</taxon>
        <taxon>Arcidae</taxon>
        <taxon>Tegillarca</taxon>
    </lineage>
</organism>
<sequence length="138" mass="15723">MKGKVLLTYEYNNGSRLFTWPFGVSENINGDAIIVNKTSYITGHLIILDNSGQLKLTYNGQQLDKEFSPLYVKCDTVGNILVNDFYNKKVHMLNSQYQFVRFVITENKLSDFPKSMGVDNKTEIASLTKNPRNVGYNI</sequence>
<reference evidence="1 2" key="1">
    <citation type="submission" date="2022-12" db="EMBL/GenBank/DDBJ databases">
        <title>Chromosome-level genome of Tegillarca granosa.</title>
        <authorList>
            <person name="Kim J."/>
        </authorList>
    </citation>
    <scope>NUCLEOTIDE SEQUENCE [LARGE SCALE GENOMIC DNA]</scope>
    <source>
        <strain evidence="1">Teg-2019</strain>
        <tissue evidence="1">Adductor muscle</tissue>
    </source>
</reference>